<dbReference type="SMART" id="SM00670">
    <property type="entry name" value="PINc"/>
    <property type="match status" value="1"/>
</dbReference>
<accession>A0A8B8GBB5</accession>
<feature type="region of interest" description="Disordered" evidence="1">
    <location>
        <begin position="89"/>
        <end position="108"/>
    </location>
</feature>
<evidence type="ECO:0000256" key="1">
    <source>
        <dbReference type="SAM" id="MobiDB-lite"/>
    </source>
</evidence>
<dbReference type="InterPro" id="IPR002716">
    <property type="entry name" value="PIN_dom"/>
</dbReference>
<evidence type="ECO:0000313" key="4">
    <source>
        <dbReference type="RefSeq" id="XP_025420514.1"/>
    </source>
</evidence>
<dbReference type="Proteomes" id="UP000694846">
    <property type="component" value="Unplaced"/>
</dbReference>
<protein>
    <submittedName>
        <fullName evidence="4">Histone-lysine N-methyltransferase 1</fullName>
    </submittedName>
</protein>
<proteinExistence type="predicted"/>
<feature type="compositionally biased region" description="Polar residues" evidence="1">
    <location>
        <begin position="95"/>
        <end position="108"/>
    </location>
</feature>
<name>A0A8B8GBB5_9HEMI</name>
<dbReference type="GO" id="GO:0005634">
    <property type="term" value="C:nucleus"/>
    <property type="evidence" value="ECO:0007669"/>
    <property type="project" value="TreeGrafter"/>
</dbReference>
<feature type="domain" description="PIN" evidence="2">
    <location>
        <begin position="455"/>
        <end position="573"/>
    </location>
</feature>
<dbReference type="OrthoDB" id="548295at2759"/>
<reference evidence="4" key="1">
    <citation type="submission" date="2025-08" db="UniProtKB">
        <authorList>
            <consortium name="RefSeq"/>
        </authorList>
    </citation>
    <scope>IDENTIFICATION</scope>
    <source>
        <tissue evidence="4">Whole body</tissue>
    </source>
</reference>
<dbReference type="RefSeq" id="XP_025420514.1">
    <property type="nucleotide sequence ID" value="XM_025564729.1"/>
</dbReference>
<dbReference type="PANTHER" id="PTHR16161:SF0">
    <property type="entry name" value="TRANSCRIPTIONAL PROTEIN SWT1"/>
    <property type="match status" value="1"/>
</dbReference>
<dbReference type="InterPro" id="IPR052626">
    <property type="entry name" value="SWT1_Regulator"/>
</dbReference>
<dbReference type="InterPro" id="IPR029060">
    <property type="entry name" value="PIN-like_dom_sf"/>
</dbReference>
<dbReference type="PANTHER" id="PTHR16161">
    <property type="entry name" value="TRANSCRIPTIONAL PROTEIN SWT1"/>
    <property type="match status" value="1"/>
</dbReference>
<keyword evidence="3" id="KW-1185">Reference proteome</keyword>
<dbReference type="Pfam" id="PF13638">
    <property type="entry name" value="PIN_4"/>
    <property type="match status" value="1"/>
</dbReference>
<gene>
    <name evidence="4" type="primary">LOC112690671</name>
</gene>
<evidence type="ECO:0000313" key="3">
    <source>
        <dbReference type="Proteomes" id="UP000694846"/>
    </source>
</evidence>
<dbReference type="SUPFAM" id="SSF88723">
    <property type="entry name" value="PIN domain-like"/>
    <property type="match status" value="1"/>
</dbReference>
<dbReference type="Gene3D" id="3.40.50.1010">
    <property type="entry name" value="5'-nuclease"/>
    <property type="match status" value="1"/>
</dbReference>
<organism evidence="3 4">
    <name type="scientific">Sipha flava</name>
    <name type="common">yellow sugarcane aphid</name>
    <dbReference type="NCBI Taxonomy" id="143950"/>
    <lineage>
        <taxon>Eukaryota</taxon>
        <taxon>Metazoa</taxon>
        <taxon>Ecdysozoa</taxon>
        <taxon>Arthropoda</taxon>
        <taxon>Hexapoda</taxon>
        <taxon>Insecta</taxon>
        <taxon>Pterygota</taxon>
        <taxon>Neoptera</taxon>
        <taxon>Paraneoptera</taxon>
        <taxon>Hemiptera</taxon>
        <taxon>Sternorrhyncha</taxon>
        <taxon>Aphidomorpha</taxon>
        <taxon>Aphidoidea</taxon>
        <taxon>Aphididae</taxon>
        <taxon>Sipha</taxon>
    </lineage>
</organism>
<dbReference type="AlphaFoldDB" id="A0A8B8GBB5"/>
<sequence>MDKSQNMGSVLGRPEISVPGYTIEMGNTTYGTSLEERIQAARAASSSSNQMLQKINKAKSTLMNNRNIEKDTNFHNIDTKNISFSAHELKKKNRQQWPSSSKTDSKLTNVSSFNSTTVKNGNINPQTNYNISCLSKPIHKGGGLMQRRLESIKANKKLSNIISLDYDKNLGSTKYSNNFSQSSNRQDNFTKSHAPSQFDINVSTQNECKTKLTIQKKNSIDMKNNSCIYNNTNKFTNSVTSVQYRLIRAKEEMNAKSKCSINNNISKSEIIKKSSSLNNIQQNNNLLNHNIKNKTKRLNKSFQTTTKSDSILASTHKKPLLNNLNINQILNKQLITVQQKPVVPKNMISSKPSETIISKKLENEDILKKKETELNSFSFIMPQTYSVQQRLEKRNNYNNCYADTQCNENDSMDWETINEPSNIVDKVNDLRKTTYSYEPMEWTPDTIMHSDLINNCLVVDTNILLSDLKSITIIIDKYLPDYNGYLTIVLPWRVLQELDCIKKNENALGYRAREATRWLLEMLSNNHPRLKGQPMTTNNNSTNADDSILKCAMSVKERVNCVTLITDDKILSIKSEINGIPVKNSAWLQHLVSVKNSSKSEIFQEAVKKYPIIENKLIMQFESHLEHIIARVLKFAVGQNKEYSIFTKKAWWKMYSLTPPLNLTKCLLKLKEHWGIIVPQQFLKGPLKQLDWMECFFKDLQKLISENSLNWNEIYNLIKYCTEIFIALPYEYYHITDMLFNDLMNARKFLKRKLDCEIINDESLSISLTNDLNISSVNYSSNIDNVLLNILKEVDMFCINIYKSKGISHRSFEKPNCLLLKTYFYDEIEEYCQKISNIIKVMSKYV</sequence>
<evidence type="ECO:0000259" key="2">
    <source>
        <dbReference type="SMART" id="SM00670"/>
    </source>
</evidence>
<dbReference type="CDD" id="cd18727">
    <property type="entry name" value="PIN_Swt1-like"/>
    <property type="match status" value="1"/>
</dbReference>
<dbReference type="GeneID" id="112690671"/>